<dbReference type="Gene3D" id="3.40.50.2000">
    <property type="entry name" value="Glycogen Phosphorylase B"/>
    <property type="match status" value="2"/>
</dbReference>
<dbReference type="Pfam" id="PF00534">
    <property type="entry name" value="Glycos_transf_1"/>
    <property type="match status" value="1"/>
</dbReference>
<dbReference type="PANTHER" id="PTHR45947">
    <property type="entry name" value="SULFOQUINOVOSYL TRANSFERASE SQD2"/>
    <property type="match status" value="1"/>
</dbReference>
<dbReference type="AlphaFoldDB" id="A0A955KZL2"/>
<comment type="caution">
    <text evidence="3">The sequence shown here is derived from an EMBL/GenBank/DDBJ whole genome shotgun (WGS) entry which is preliminary data.</text>
</comment>
<dbReference type="Proteomes" id="UP000760819">
    <property type="component" value="Unassembled WGS sequence"/>
</dbReference>
<evidence type="ECO:0000313" key="4">
    <source>
        <dbReference type="Proteomes" id="UP000760819"/>
    </source>
</evidence>
<dbReference type="GO" id="GO:0016757">
    <property type="term" value="F:glycosyltransferase activity"/>
    <property type="evidence" value="ECO:0007669"/>
    <property type="project" value="InterPro"/>
</dbReference>
<reference evidence="3" key="1">
    <citation type="submission" date="2020-04" db="EMBL/GenBank/DDBJ databases">
        <authorList>
            <person name="Zhang T."/>
        </authorList>
    </citation>
    <scope>NUCLEOTIDE SEQUENCE</scope>
    <source>
        <strain evidence="3">HKST-UBA12</strain>
    </source>
</reference>
<evidence type="ECO:0000313" key="3">
    <source>
        <dbReference type="EMBL" id="MCA9379203.1"/>
    </source>
</evidence>
<gene>
    <name evidence="3" type="ORF">KC640_02135</name>
</gene>
<dbReference type="InterPro" id="IPR001296">
    <property type="entry name" value="Glyco_trans_1"/>
</dbReference>
<dbReference type="InterPro" id="IPR028098">
    <property type="entry name" value="Glyco_trans_4-like_N"/>
</dbReference>
<dbReference type="CDD" id="cd03801">
    <property type="entry name" value="GT4_PimA-like"/>
    <property type="match status" value="1"/>
</dbReference>
<protein>
    <submittedName>
        <fullName evidence="3">Glycosyltransferase family 4 protein</fullName>
    </submittedName>
</protein>
<evidence type="ECO:0000259" key="1">
    <source>
        <dbReference type="Pfam" id="PF00534"/>
    </source>
</evidence>
<feature type="domain" description="Glycosyltransferase subfamily 4-like N-terminal" evidence="2">
    <location>
        <begin position="14"/>
        <end position="188"/>
    </location>
</feature>
<dbReference type="PANTHER" id="PTHR45947:SF3">
    <property type="entry name" value="SULFOQUINOVOSYL TRANSFERASE SQD2"/>
    <property type="match status" value="1"/>
</dbReference>
<reference evidence="3" key="2">
    <citation type="journal article" date="2021" name="Microbiome">
        <title>Successional dynamics and alternative stable states in a saline activated sludge microbial community over 9 years.</title>
        <authorList>
            <person name="Wang Y."/>
            <person name="Ye J."/>
            <person name="Ju F."/>
            <person name="Liu L."/>
            <person name="Boyd J.A."/>
            <person name="Deng Y."/>
            <person name="Parks D.H."/>
            <person name="Jiang X."/>
            <person name="Yin X."/>
            <person name="Woodcroft B.J."/>
            <person name="Tyson G.W."/>
            <person name="Hugenholtz P."/>
            <person name="Polz M.F."/>
            <person name="Zhang T."/>
        </authorList>
    </citation>
    <scope>NUCLEOTIDE SEQUENCE</scope>
    <source>
        <strain evidence="3">HKST-UBA12</strain>
    </source>
</reference>
<name>A0A955KZL2_9BACT</name>
<evidence type="ECO:0000259" key="2">
    <source>
        <dbReference type="Pfam" id="PF13439"/>
    </source>
</evidence>
<accession>A0A955KZL2</accession>
<dbReference type="EMBL" id="JAGQLI010000110">
    <property type="protein sequence ID" value="MCA9379203.1"/>
    <property type="molecule type" value="Genomic_DNA"/>
</dbReference>
<dbReference type="SUPFAM" id="SSF53756">
    <property type="entry name" value="UDP-Glycosyltransferase/glycogen phosphorylase"/>
    <property type="match status" value="1"/>
</dbReference>
<organism evidence="3 4">
    <name type="scientific">Candidatus Dojkabacteria bacterium</name>
    <dbReference type="NCBI Taxonomy" id="2099670"/>
    <lineage>
        <taxon>Bacteria</taxon>
        <taxon>Candidatus Dojkabacteria</taxon>
    </lineage>
</organism>
<feature type="domain" description="Glycosyl transferase family 1" evidence="1">
    <location>
        <begin position="212"/>
        <end position="349"/>
    </location>
</feature>
<proteinExistence type="predicted"/>
<sequence>MKIIQLTTYFHPSVGGVERQAEEIAYHLGGLGHEVEVFTTDATHGREKRMQRLGDNYRGLKITRFRYLFGLGNFLRFAPGLIWKLWRADFDILHVHNVHDGHLLPALLVKSLRHKKLVLTGHNPFIVGAEKRGEKLNRGVAFYEWVLGLRVFRSKIDLYIALLESEKQTVMQRFRLPSEKVVVIPNGIQDLYYENDGSAESFYQEWEINPQDWDLIVGTASRLNFVKGLQNLQYAVRDLPRVLFVFVGGDDGYGENLRKMYAKYPNVIFTEHYLPSEELKNFYRAIDLFLLPSVYEPFGMTVVEAMAQGKLVLATNNGGPPEILPQGTGEVLDPADQQLWKERIAYYAEHKHEINIRGEVSRSLAGAYTWGHVISQIDEAYRGISDKKLSA</sequence>
<dbReference type="Pfam" id="PF13439">
    <property type="entry name" value="Glyco_transf_4"/>
    <property type="match status" value="1"/>
</dbReference>
<dbReference type="InterPro" id="IPR050194">
    <property type="entry name" value="Glycosyltransferase_grp1"/>
</dbReference>